<evidence type="ECO:0000256" key="1">
    <source>
        <dbReference type="SAM" id="Phobius"/>
    </source>
</evidence>
<dbReference type="AlphaFoldDB" id="A0AA46P524"/>
<proteinExistence type="predicted"/>
<dbReference type="PROSITE" id="PS51257">
    <property type="entry name" value="PROKAR_LIPOPROTEIN"/>
    <property type="match status" value="1"/>
</dbReference>
<feature type="transmembrane region" description="Helical" evidence="1">
    <location>
        <begin position="6"/>
        <end position="24"/>
    </location>
</feature>
<organism evidence="2 3">
    <name type="scientific">Rhodococcus aetherivorans</name>
    <dbReference type="NCBI Taxonomy" id="191292"/>
    <lineage>
        <taxon>Bacteria</taxon>
        <taxon>Bacillati</taxon>
        <taxon>Actinomycetota</taxon>
        <taxon>Actinomycetes</taxon>
        <taxon>Mycobacteriales</taxon>
        <taxon>Nocardiaceae</taxon>
        <taxon>Rhodococcus</taxon>
    </lineage>
</organism>
<dbReference type="GeneID" id="83619235"/>
<evidence type="ECO:0000313" key="2">
    <source>
        <dbReference type="EMBL" id="UYF94650.1"/>
    </source>
</evidence>
<evidence type="ECO:0000313" key="3">
    <source>
        <dbReference type="Proteomes" id="UP001163947"/>
    </source>
</evidence>
<name>A0AA46P524_9NOCA</name>
<reference evidence="2" key="1">
    <citation type="submission" date="2022-09" db="EMBL/GenBank/DDBJ databases">
        <title>The genome sequence of Rhodococcus aetherivorans N1.</title>
        <authorList>
            <person name="Jiang W."/>
        </authorList>
    </citation>
    <scope>NUCLEOTIDE SEQUENCE</scope>
    <source>
        <strain evidence="2">N1</strain>
    </source>
</reference>
<protein>
    <recommendedName>
        <fullName evidence="4">Lipoprotein</fullName>
    </recommendedName>
</protein>
<dbReference type="EMBL" id="CP106982">
    <property type="protein sequence ID" value="UYF94650.1"/>
    <property type="molecule type" value="Genomic_DNA"/>
</dbReference>
<evidence type="ECO:0008006" key="4">
    <source>
        <dbReference type="Google" id="ProtNLM"/>
    </source>
</evidence>
<accession>A0AA46P524</accession>
<keyword evidence="1" id="KW-0472">Membrane</keyword>
<keyword evidence="1" id="KW-1133">Transmembrane helix</keyword>
<keyword evidence="1" id="KW-0812">Transmembrane</keyword>
<gene>
    <name evidence="2" type="ORF">OCS65_02415</name>
</gene>
<dbReference type="Proteomes" id="UP001163947">
    <property type="component" value="Chromosome"/>
</dbReference>
<dbReference type="RefSeq" id="WP_231772292.1">
    <property type="nucleotide sequence ID" value="NZ_CP088969.1"/>
</dbReference>
<sequence>MIDKMYATVLTVGGVVFAGCLLLGEAMDAMGGGGGGRVPGLRALPGDTAEQAECLC</sequence>